<evidence type="ECO:0000313" key="1">
    <source>
        <dbReference type="EMBL" id="PSB39306.1"/>
    </source>
</evidence>
<gene>
    <name evidence="1" type="ORF">C7B81_01260</name>
</gene>
<comment type="caution">
    <text evidence="1">The sequence shown here is derived from an EMBL/GenBank/DDBJ whole genome shotgun (WGS) entry which is preliminary data.</text>
</comment>
<sequence length="94" mass="10456">MFSLRGQVRVTSQGRSGDVVITLPDGVVRFWWEFGGGTCIAIVQVPDAQQWHQQALLHPYPRVAFLEALAAEVSALQCPGATHKISENFLEFHH</sequence>
<reference evidence="1 2" key="2">
    <citation type="submission" date="2018-03" db="EMBL/GenBank/DDBJ databases">
        <title>The ancient ancestry and fast evolution of plastids.</title>
        <authorList>
            <person name="Moore K.R."/>
            <person name="Magnabosco C."/>
            <person name="Momper L."/>
            <person name="Gold D.A."/>
            <person name="Bosak T."/>
            <person name="Fournier G.P."/>
        </authorList>
    </citation>
    <scope>NUCLEOTIDE SEQUENCE [LARGE SCALE GENOMIC DNA]</scope>
    <source>
        <strain evidence="1 2">CCALA 015</strain>
    </source>
</reference>
<accession>A0ABX5FDE5</accession>
<keyword evidence="2" id="KW-1185">Reference proteome</keyword>
<name>A0ABX5FDE5_9CHRO</name>
<reference evidence="1 2" key="1">
    <citation type="submission" date="2018-02" db="EMBL/GenBank/DDBJ databases">
        <authorList>
            <person name="Moore K."/>
            <person name="Momper L."/>
        </authorList>
    </citation>
    <scope>NUCLEOTIDE SEQUENCE [LARGE SCALE GENOMIC DNA]</scope>
    <source>
        <strain evidence="1 2">CCALA 015</strain>
    </source>
</reference>
<proteinExistence type="predicted"/>
<dbReference type="Proteomes" id="UP000238218">
    <property type="component" value="Unassembled WGS sequence"/>
</dbReference>
<organism evidence="1 2">
    <name type="scientific">Aphanothece cf. minutissima CCALA 015</name>
    <dbReference type="NCBI Taxonomy" id="2107695"/>
    <lineage>
        <taxon>Bacteria</taxon>
        <taxon>Bacillati</taxon>
        <taxon>Cyanobacteriota</taxon>
        <taxon>Cyanophyceae</taxon>
        <taxon>Oscillatoriophycideae</taxon>
        <taxon>Chroococcales</taxon>
        <taxon>Aphanothecaceae</taxon>
        <taxon>Aphanothece</taxon>
    </lineage>
</organism>
<dbReference type="EMBL" id="PVWP01000001">
    <property type="protein sequence ID" value="PSB39306.1"/>
    <property type="molecule type" value="Genomic_DNA"/>
</dbReference>
<protein>
    <submittedName>
        <fullName evidence="1">Uncharacterized protein</fullName>
    </submittedName>
</protein>
<evidence type="ECO:0000313" key="2">
    <source>
        <dbReference type="Proteomes" id="UP000238218"/>
    </source>
</evidence>